<evidence type="ECO:0000313" key="8">
    <source>
        <dbReference type="EMBL" id="BAI80490.1"/>
    </source>
</evidence>
<dbReference type="InterPro" id="IPR003770">
    <property type="entry name" value="MLTG-like"/>
</dbReference>
<reference evidence="8 9" key="1">
    <citation type="journal article" date="2010" name="DNA Res.">
        <title>Bacterial lifestyle in a deep-sea hydrothermal vent chimney revealed by the genome sequence of the thermophilic bacterium Deferribacter desulfuricans SSM1.</title>
        <authorList>
            <person name="Takaki Y."/>
            <person name="Shimamura S."/>
            <person name="Nakagawa S."/>
            <person name="Fukuhara Y."/>
            <person name="Horikawa H."/>
            <person name="Ankai A."/>
            <person name="Harada T."/>
            <person name="Hosoyama A."/>
            <person name="Oguchi A."/>
            <person name="Fukui S."/>
            <person name="Fujita N."/>
            <person name="Takami H."/>
            <person name="Takai K."/>
        </authorList>
    </citation>
    <scope>NUCLEOTIDE SEQUENCE [LARGE SCALE GENOMIC DNA]</scope>
    <source>
        <strain evidence="9">DSM 14783 / JCM 11476 / NBRC 101012 / SSM1</strain>
    </source>
</reference>
<feature type="transmembrane region" description="Helical" evidence="7">
    <location>
        <begin position="12"/>
        <end position="31"/>
    </location>
</feature>
<dbReference type="KEGG" id="ddf:DEFDS_1020"/>
<dbReference type="Gene3D" id="3.30.1490.480">
    <property type="entry name" value="Endolytic murein transglycosylase"/>
    <property type="match status" value="1"/>
</dbReference>
<protein>
    <recommendedName>
        <fullName evidence="7">Endolytic murein transglycosylase</fullName>
        <ecNumber evidence="7">4.2.2.29</ecNumber>
    </recommendedName>
    <alternativeName>
        <fullName evidence="7">Peptidoglycan lytic transglycosylase</fullName>
    </alternativeName>
    <alternativeName>
        <fullName evidence="7">Peptidoglycan polymerization terminase</fullName>
    </alternativeName>
</protein>
<comment type="function">
    <text evidence="7">Functions as a peptidoglycan terminase that cleaves nascent peptidoglycan strands endolytically to terminate their elongation.</text>
</comment>
<dbReference type="HAMAP" id="MF_02065">
    <property type="entry name" value="MltG"/>
    <property type="match status" value="1"/>
</dbReference>
<gene>
    <name evidence="7" type="primary">mltG</name>
    <name evidence="8" type="ordered locus">DEFDS_1020</name>
</gene>
<dbReference type="RefSeq" id="WP_013007737.1">
    <property type="nucleotide sequence ID" value="NC_013939.1"/>
</dbReference>
<keyword evidence="3 7" id="KW-1133">Transmembrane helix</keyword>
<dbReference type="PANTHER" id="PTHR30518">
    <property type="entry name" value="ENDOLYTIC MUREIN TRANSGLYCOSYLASE"/>
    <property type="match status" value="1"/>
</dbReference>
<dbReference type="eggNOG" id="COG1559">
    <property type="taxonomic scope" value="Bacteria"/>
</dbReference>
<keyword evidence="9" id="KW-1185">Reference proteome</keyword>
<dbReference type="HOGENOM" id="CLU_025574_2_0_0"/>
<comment type="subcellular location">
    <subcellularLocation>
        <location evidence="7">Cell inner membrane</location>
        <topology evidence="7">Single-pass membrane protein</topology>
    </subcellularLocation>
</comment>
<accession>D3PD17</accession>
<evidence type="ECO:0000256" key="3">
    <source>
        <dbReference type="ARBA" id="ARBA00022989"/>
    </source>
</evidence>
<dbReference type="OrthoDB" id="9814591at2"/>
<proteinExistence type="inferred from homology"/>
<evidence type="ECO:0000256" key="1">
    <source>
        <dbReference type="ARBA" id="ARBA00022475"/>
    </source>
</evidence>
<feature type="site" description="Important for catalytic activity" evidence="7">
    <location>
        <position position="221"/>
    </location>
</feature>
<keyword evidence="5 7" id="KW-0456">Lyase</keyword>
<dbReference type="EC" id="4.2.2.29" evidence="7"/>
<dbReference type="Pfam" id="PF02618">
    <property type="entry name" value="YceG"/>
    <property type="match status" value="1"/>
</dbReference>
<dbReference type="GO" id="GO:0009252">
    <property type="term" value="P:peptidoglycan biosynthetic process"/>
    <property type="evidence" value="ECO:0007669"/>
    <property type="project" value="UniProtKB-UniRule"/>
</dbReference>
<dbReference type="AlphaFoldDB" id="D3PD17"/>
<organism evidence="8 9">
    <name type="scientific">Deferribacter desulfuricans (strain DSM 14783 / JCM 11476 / NBRC 101012 / SSM1)</name>
    <dbReference type="NCBI Taxonomy" id="639282"/>
    <lineage>
        <taxon>Bacteria</taxon>
        <taxon>Pseudomonadati</taxon>
        <taxon>Deferribacterota</taxon>
        <taxon>Deferribacteres</taxon>
        <taxon>Deferribacterales</taxon>
        <taxon>Deferribacteraceae</taxon>
        <taxon>Deferribacter</taxon>
    </lineage>
</organism>
<dbReference type="CDD" id="cd08010">
    <property type="entry name" value="MltG_like"/>
    <property type="match status" value="1"/>
</dbReference>
<evidence type="ECO:0000256" key="4">
    <source>
        <dbReference type="ARBA" id="ARBA00023136"/>
    </source>
</evidence>
<keyword evidence="6 7" id="KW-0961">Cell wall biogenesis/degradation</keyword>
<dbReference type="EMBL" id="AP011529">
    <property type="protein sequence ID" value="BAI80490.1"/>
    <property type="molecule type" value="Genomic_DNA"/>
</dbReference>
<evidence type="ECO:0000313" key="9">
    <source>
        <dbReference type="Proteomes" id="UP000001520"/>
    </source>
</evidence>
<dbReference type="GO" id="GO:0008932">
    <property type="term" value="F:lytic endotransglycosylase activity"/>
    <property type="evidence" value="ECO:0007669"/>
    <property type="project" value="UniProtKB-UniRule"/>
</dbReference>
<evidence type="ECO:0000256" key="2">
    <source>
        <dbReference type="ARBA" id="ARBA00022692"/>
    </source>
</evidence>
<name>D3PD17_DEFDS</name>
<evidence type="ECO:0000256" key="5">
    <source>
        <dbReference type="ARBA" id="ARBA00023239"/>
    </source>
</evidence>
<dbReference type="STRING" id="639282.DEFDS_1020"/>
<comment type="similarity">
    <text evidence="7">Belongs to the transglycosylase MltG family.</text>
</comment>
<keyword evidence="4 7" id="KW-0472">Membrane</keyword>
<sequence>MNFKTKKLLNFFILLIFVIFIITFLISFWIYKCENFINNTYITTEIKIEKNENVSRTYDKVFKYLKTPIFFKKYLILMYDFASNRKYGYYKFTNKNIKSVLSDLKNGNTLKTKVTIPEGFNIYQIASTLEKSKIISYHDFINTATNNEIIVKITGKSYKTLEGFLYPETYFFQYDETPINIIKAMYKEFTNKLPSNFTEKVKENGLTFYEGLILASIIQKETYIDAEYPLIASVFYNRLNRHMPLQSDPTVIYGIFQKFNGNLQKRHLKDKNNPYNTYIYKGLPPTPICNPSINALKAVMYPAKTDYLYFVADKNGKHHFSKTYNEHRRKVYKYQILRK</sequence>
<dbReference type="Proteomes" id="UP000001520">
    <property type="component" value="Chromosome"/>
</dbReference>
<dbReference type="NCBIfam" id="TIGR00247">
    <property type="entry name" value="endolytic transglycosylase MltG"/>
    <property type="match status" value="1"/>
</dbReference>
<comment type="catalytic activity">
    <reaction evidence="7">
        <text>a peptidoglycan chain = a peptidoglycan chain with N-acetyl-1,6-anhydromuramyl-[peptide] at the reducing end + a peptidoglycan chain with N-acetylglucosamine at the non-reducing end.</text>
        <dbReference type="EC" id="4.2.2.29"/>
    </reaction>
</comment>
<dbReference type="Gene3D" id="3.30.160.60">
    <property type="entry name" value="Classic Zinc Finger"/>
    <property type="match status" value="1"/>
</dbReference>
<dbReference type="GO" id="GO:0071555">
    <property type="term" value="P:cell wall organization"/>
    <property type="evidence" value="ECO:0007669"/>
    <property type="project" value="UniProtKB-KW"/>
</dbReference>
<dbReference type="GO" id="GO:0005886">
    <property type="term" value="C:plasma membrane"/>
    <property type="evidence" value="ECO:0007669"/>
    <property type="project" value="UniProtKB-SubCell"/>
</dbReference>
<keyword evidence="2 7" id="KW-0812">Transmembrane</keyword>
<evidence type="ECO:0000256" key="7">
    <source>
        <dbReference type="HAMAP-Rule" id="MF_02065"/>
    </source>
</evidence>
<keyword evidence="7" id="KW-0997">Cell inner membrane</keyword>
<evidence type="ECO:0000256" key="6">
    <source>
        <dbReference type="ARBA" id="ARBA00023316"/>
    </source>
</evidence>
<dbReference type="PANTHER" id="PTHR30518:SF2">
    <property type="entry name" value="ENDOLYTIC MUREIN TRANSGLYCOSYLASE"/>
    <property type="match status" value="1"/>
</dbReference>
<keyword evidence="1 7" id="KW-1003">Cell membrane</keyword>